<dbReference type="STRING" id="930129.SAMN05216352_111132"/>
<protein>
    <submittedName>
        <fullName evidence="2">Putative membrane protein, TIGR04086 family</fullName>
    </submittedName>
</protein>
<dbReference type="RefSeq" id="WP_091586958.1">
    <property type="nucleotide sequence ID" value="NZ_FNDU01000011.1"/>
</dbReference>
<keyword evidence="1" id="KW-0812">Transmembrane</keyword>
<evidence type="ECO:0000256" key="1">
    <source>
        <dbReference type="SAM" id="Phobius"/>
    </source>
</evidence>
<dbReference type="PROSITE" id="PS51257">
    <property type="entry name" value="PROKAR_LIPOPROTEIN"/>
    <property type="match status" value="1"/>
</dbReference>
<name>A0A1G8N7H9_9BACI</name>
<dbReference type="Proteomes" id="UP000199017">
    <property type="component" value="Unassembled WGS sequence"/>
</dbReference>
<dbReference type="AlphaFoldDB" id="A0A1G8N7H9"/>
<dbReference type="EMBL" id="FNDU01000011">
    <property type="protein sequence ID" value="SDI75987.1"/>
    <property type="molecule type" value="Genomic_DNA"/>
</dbReference>
<keyword evidence="3" id="KW-1185">Reference proteome</keyword>
<accession>A0A1G8N7H9</accession>
<feature type="transmembrane region" description="Helical" evidence="1">
    <location>
        <begin position="102"/>
        <end position="122"/>
    </location>
</feature>
<organism evidence="2 3">
    <name type="scientific">Alteribacillus bidgolensis</name>
    <dbReference type="NCBI Taxonomy" id="930129"/>
    <lineage>
        <taxon>Bacteria</taxon>
        <taxon>Bacillati</taxon>
        <taxon>Bacillota</taxon>
        <taxon>Bacilli</taxon>
        <taxon>Bacillales</taxon>
        <taxon>Bacillaceae</taxon>
        <taxon>Alteribacillus</taxon>
    </lineage>
</organism>
<keyword evidence="1" id="KW-1133">Transmembrane helix</keyword>
<feature type="transmembrane region" description="Helical" evidence="1">
    <location>
        <begin position="70"/>
        <end position="90"/>
    </location>
</feature>
<dbReference type="OrthoDB" id="2988991at2"/>
<dbReference type="InterPro" id="IPR023804">
    <property type="entry name" value="DUF3792_TM"/>
</dbReference>
<evidence type="ECO:0000313" key="3">
    <source>
        <dbReference type="Proteomes" id="UP000199017"/>
    </source>
</evidence>
<dbReference type="NCBIfam" id="TIGR04086">
    <property type="entry name" value="TIGR04086_membr"/>
    <property type="match status" value="1"/>
</dbReference>
<feature type="transmembrane region" description="Helical" evidence="1">
    <location>
        <begin position="44"/>
        <end position="63"/>
    </location>
</feature>
<sequence length="124" mass="12957">MERSSRFNAIGAGMVVIIGLLIGCSIIFSVMLRFTAISEGSIQWLLFILALISFGIGGFISGLRAKEKGMFTGILTAAGVLCIVVLFQYLGYDSSLSSMQAVFFSSFLASSAIGGAIGVNAVSL</sequence>
<gene>
    <name evidence="2" type="ORF">SAMN05216352_111132</name>
</gene>
<feature type="transmembrane region" description="Helical" evidence="1">
    <location>
        <begin position="7"/>
        <end position="32"/>
    </location>
</feature>
<dbReference type="Pfam" id="PF12670">
    <property type="entry name" value="DUF3792"/>
    <property type="match status" value="1"/>
</dbReference>
<keyword evidence="1" id="KW-0472">Membrane</keyword>
<evidence type="ECO:0000313" key="2">
    <source>
        <dbReference type="EMBL" id="SDI75987.1"/>
    </source>
</evidence>
<reference evidence="2 3" key="1">
    <citation type="submission" date="2016-10" db="EMBL/GenBank/DDBJ databases">
        <authorList>
            <person name="de Groot N.N."/>
        </authorList>
    </citation>
    <scope>NUCLEOTIDE SEQUENCE [LARGE SCALE GENOMIC DNA]</scope>
    <source>
        <strain evidence="3">P4B,CCM 7963,CECT 7998,DSM 25260,IBRC-M 10614,KCTC 13821</strain>
    </source>
</reference>
<proteinExistence type="predicted"/>